<reference evidence="1" key="2">
    <citation type="submission" date="2020-05" db="UniProtKB">
        <authorList>
            <consortium name="EnsemblMetazoa"/>
        </authorList>
    </citation>
    <scope>IDENTIFICATION</scope>
    <source>
        <strain evidence="1">IAEA</strain>
    </source>
</reference>
<reference evidence="2" key="1">
    <citation type="submission" date="2014-03" db="EMBL/GenBank/DDBJ databases">
        <authorList>
            <person name="Aksoy S."/>
            <person name="Warren W."/>
            <person name="Wilson R.K."/>
        </authorList>
    </citation>
    <scope>NUCLEOTIDE SEQUENCE [LARGE SCALE GENOMIC DNA]</scope>
    <source>
        <strain evidence="2">IAEA</strain>
    </source>
</reference>
<dbReference type="AlphaFoldDB" id="A0A1A9ZFZ5"/>
<accession>A0A1A9ZFZ5</accession>
<keyword evidence="2" id="KW-1185">Reference proteome</keyword>
<protein>
    <submittedName>
        <fullName evidence="1">Uncharacterized protein</fullName>
    </submittedName>
</protein>
<name>A0A1A9ZFZ5_GLOPL</name>
<dbReference type="VEuPathDB" id="VectorBase:GPAI013392"/>
<sequence>MWAPDINEELNKEIDSGITDAVECLKGLKDCDEWQDCSDKILGFALKKDKKIGFAFKKDVTIFIIICAWDSVLTKNCCLEAAVEMAEYSLRPAYRHGEDAHGSKSISHSLPVNRSGQMHLKLVFPKSLHNPELKQGCVPQIPKLTSTLDGSHENSTFVKRLRAAMVLPPDITSEPGFVSSFKLLLVVGIFHFPVLQLPEDCLRFPILAKSMADTVKV</sequence>
<dbReference type="EnsemblMetazoa" id="GPAI013392-RA">
    <property type="protein sequence ID" value="GPAI013392-PA"/>
    <property type="gene ID" value="GPAI013392"/>
</dbReference>
<evidence type="ECO:0000313" key="2">
    <source>
        <dbReference type="Proteomes" id="UP000092445"/>
    </source>
</evidence>
<evidence type="ECO:0000313" key="1">
    <source>
        <dbReference type="EnsemblMetazoa" id="GPAI013392-PA"/>
    </source>
</evidence>
<organism evidence="1 2">
    <name type="scientific">Glossina pallidipes</name>
    <name type="common">Tsetse fly</name>
    <dbReference type="NCBI Taxonomy" id="7398"/>
    <lineage>
        <taxon>Eukaryota</taxon>
        <taxon>Metazoa</taxon>
        <taxon>Ecdysozoa</taxon>
        <taxon>Arthropoda</taxon>
        <taxon>Hexapoda</taxon>
        <taxon>Insecta</taxon>
        <taxon>Pterygota</taxon>
        <taxon>Neoptera</taxon>
        <taxon>Endopterygota</taxon>
        <taxon>Diptera</taxon>
        <taxon>Brachycera</taxon>
        <taxon>Muscomorpha</taxon>
        <taxon>Hippoboscoidea</taxon>
        <taxon>Glossinidae</taxon>
        <taxon>Glossina</taxon>
    </lineage>
</organism>
<proteinExistence type="predicted"/>
<dbReference type="Proteomes" id="UP000092445">
    <property type="component" value="Unassembled WGS sequence"/>
</dbReference>